<comment type="caution">
    <text evidence="2">The sequence shown here is derived from an EMBL/GenBank/DDBJ whole genome shotgun (WGS) entry which is preliminary data.</text>
</comment>
<gene>
    <name evidence="2" type="ORF">K437DRAFT_123432</name>
</gene>
<proteinExistence type="predicted"/>
<dbReference type="Proteomes" id="UP000027361">
    <property type="component" value="Unassembled WGS sequence"/>
</dbReference>
<dbReference type="AlphaFoldDB" id="A0A066W2K6"/>
<feature type="region of interest" description="Disordered" evidence="1">
    <location>
        <begin position="1"/>
        <end position="20"/>
    </location>
</feature>
<dbReference type="RefSeq" id="XP_013243161.1">
    <property type="nucleotide sequence ID" value="XM_013387707.1"/>
</dbReference>
<evidence type="ECO:0000313" key="3">
    <source>
        <dbReference type="Proteomes" id="UP000027361"/>
    </source>
</evidence>
<name>A0A066W2K6_TILAU</name>
<organism evidence="2 3">
    <name type="scientific">Tilletiaria anomala (strain ATCC 24038 / CBS 436.72 / UBC 951)</name>
    <dbReference type="NCBI Taxonomy" id="1037660"/>
    <lineage>
        <taxon>Eukaryota</taxon>
        <taxon>Fungi</taxon>
        <taxon>Dikarya</taxon>
        <taxon>Basidiomycota</taxon>
        <taxon>Ustilaginomycotina</taxon>
        <taxon>Exobasidiomycetes</taxon>
        <taxon>Georgefischeriales</taxon>
        <taxon>Tilletiariaceae</taxon>
        <taxon>Tilletiaria</taxon>
    </lineage>
</organism>
<dbReference type="HOGENOM" id="CLU_1074368_0_0_1"/>
<evidence type="ECO:0000256" key="1">
    <source>
        <dbReference type="SAM" id="MobiDB-lite"/>
    </source>
</evidence>
<feature type="compositionally biased region" description="Polar residues" evidence="1">
    <location>
        <begin position="1"/>
        <end position="16"/>
    </location>
</feature>
<dbReference type="InParanoid" id="A0A066W2K6"/>
<dbReference type="GeneID" id="25261400"/>
<reference evidence="2 3" key="1">
    <citation type="submission" date="2014-05" db="EMBL/GenBank/DDBJ databases">
        <title>Draft genome sequence of a rare smut relative, Tilletiaria anomala UBC 951.</title>
        <authorList>
            <consortium name="DOE Joint Genome Institute"/>
            <person name="Toome M."/>
            <person name="Kuo A."/>
            <person name="Henrissat B."/>
            <person name="Lipzen A."/>
            <person name="Tritt A."/>
            <person name="Yoshinaga Y."/>
            <person name="Zane M."/>
            <person name="Barry K."/>
            <person name="Grigoriev I.V."/>
            <person name="Spatafora J.W."/>
            <person name="Aimea M.C."/>
        </authorList>
    </citation>
    <scope>NUCLEOTIDE SEQUENCE [LARGE SCALE GENOMIC DNA]</scope>
    <source>
        <strain evidence="2 3">UBC 951</strain>
    </source>
</reference>
<accession>A0A066W2K6</accession>
<sequence length="259" mass="28594">MKLKSGGNQSLGSESQPVMADSFGDRGVPLRRGDFVWRYDISPMMTWISSILQVCARYKTDASTLASVTASGLIQCVGCILEHSSCGIDFRDCVVLSLRSVGPVTEHQYKGVGLALADNLMYLHVTLLLHFVKVIPKKELLRLCRLRSGFAHLVSVLIVVFVDRAVVQGLLQHAGGPARRRAGRHPARALMIVCVKRTRISLWKCTQEDIAGIDRGVREQSGEGVGVFDRLASHRVHRDRTEDRLPSLTLSISHEAQGR</sequence>
<keyword evidence="3" id="KW-1185">Reference proteome</keyword>
<dbReference type="EMBL" id="JMSN01000043">
    <property type="protein sequence ID" value="KDN45304.1"/>
    <property type="molecule type" value="Genomic_DNA"/>
</dbReference>
<evidence type="ECO:0000313" key="2">
    <source>
        <dbReference type="EMBL" id="KDN45304.1"/>
    </source>
</evidence>
<protein>
    <submittedName>
        <fullName evidence="2">Uncharacterized protein</fullName>
    </submittedName>
</protein>